<dbReference type="OrthoDB" id="10304818at2759"/>
<accession>A0A423WCA8</accession>
<dbReference type="AlphaFoldDB" id="A0A423WCA8"/>
<dbReference type="EMBL" id="LJZO01000007">
    <property type="protein sequence ID" value="ROW01009.1"/>
    <property type="molecule type" value="Genomic_DNA"/>
</dbReference>
<name>A0A423WCA8_CYTCH</name>
<proteinExistence type="predicted"/>
<comment type="caution">
    <text evidence="1">The sequence shown here is derived from an EMBL/GenBank/DDBJ whole genome shotgun (WGS) entry which is preliminary data.</text>
</comment>
<dbReference type="Proteomes" id="UP000284375">
    <property type="component" value="Unassembled WGS sequence"/>
</dbReference>
<sequence>MSGAETNPPRSAVKENHRQITYGATYNEVQECYDWESCYSSDADGELGVDDGYDAECEDKECNECGSGPEKYT</sequence>
<organism evidence="1 2">
    <name type="scientific">Cytospora chrysosperma</name>
    <name type="common">Cytospora canker fungus</name>
    <name type="synonym">Sphaeria chrysosperma</name>
    <dbReference type="NCBI Taxonomy" id="252740"/>
    <lineage>
        <taxon>Eukaryota</taxon>
        <taxon>Fungi</taxon>
        <taxon>Dikarya</taxon>
        <taxon>Ascomycota</taxon>
        <taxon>Pezizomycotina</taxon>
        <taxon>Sordariomycetes</taxon>
        <taxon>Sordariomycetidae</taxon>
        <taxon>Diaporthales</taxon>
        <taxon>Cytosporaceae</taxon>
        <taxon>Cytospora</taxon>
    </lineage>
</organism>
<reference evidence="1 2" key="1">
    <citation type="submission" date="2015-09" db="EMBL/GenBank/DDBJ databases">
        <title>Host preference determinants of Valsa canker pathogens revealed by comparative genomics.</title>
        <authorList>
            <person name="Yin Z."/>
            <person name="Huang L."/>
        </authorList>
    </citation>
    <scope>NUCLEOTIDE SEQUENCE [LARGE SCALE GENOMIC DNA]</scope>
    <source>
        <strain evidence="1 2">YSFL</strain>
    </source>
</reference>
<evidence type="ECO:0000313" key="1">
    <source>
        <dbReference type="EMBL" id="ROW01009.1"/>
    </source>
</evidence>
<evidence type="ECO:0000313" key="2">
    <source>
        <dbReference type="Proteomes" id="UP000284375"/>
    </source>
</evidence>
<keyword evidence="2" id="KW-1185">Reference proteome</keyword>
<protein>
    <submittedName>
        <fullName evidence="1">Uncharacterized protein</fullName>
    </submittedName>
</protein>
<gene>
    <name evidence="1" type="ORF">VSDG_02749</name>
</gene>